<gene>
    <name evidence="3" type="ORF">GUITHDRAFT_108829</name>
</gene>
<reference evidence="4" key="3">
    <citation type="submission" date="2016-03" db="UniProtKB">
        <authorList>
            <consortium name="EnsemblProtists"/>
        </authorList>
    </citation>
    <scope>IDENTIFICATION</scope>
</reference>
<dbReference type="SUPFAM" id="SSF49562">
    <property type="entry name" value="C2 domain (Calcium/lipid-binding domain, CaLB)"/>
    <property type="match status" value="3"/>
</dbReference>
<feature type="domain" description="C2" evidence="2">
    <location>
        <begin position="743"/>
        <end position="858"/>
    </location>
</feature>
<dbReference type="HOGENOM" id="CLU_268478_0_0_1"/>
<proteinExistence type="predicted"/>
<dbReference type="EMBL" id="JH993000">
    <property type="protein sequence ID" value="EKX45186.1"/>
    <property type="molecule type" value="Genomic_DNA"/>
</dbReference>
<dbReference type="PROSITE" id="PS50004">
    <property type="entry name" value="C2"/>
    <property type="match status" value="3"/>
</dbReference>
<dbReference type="InterPro" id="IPR000008">
    <property type="entry name" value="C2_dom"/>
</dbReference>
<reference evidence="3 5" key="1">
    <citation type="journal article" date="2012" name="Nature">
        <title>Algal genomes reveal evolutionary mosaicism and the fate of nucleomorphs.</title>
        <authorList>
            <consortium name="DOE Joint Genome Institute"/>
            <person name="Curtis B.A."/>
            <person name="Tanifuji G."/>
            <person name="Burki F."/>
            <person name="Gruber A."/>
            <person name="Irimia M."/>
            <person name="Maruyama S."/>
            <person name="Arias M.C."/>
            <person name="Ball S.G."/>
            <person name="Gile G.H."/>
            <person name="Hirakawa Y."/>
            <person name="Hopkins J.F."/>
            <person name="Kuo A."/>
            <person name="Rensing S.A."/>
            <person name="Schmutz J."/>
            <person name="Symeonidi A."/>
            <person name="Elias M."/>
            <person name="Eveleigh R.J."/>
            <person name="Herman E.K."/>
            <person name="Klute M.J."/>
            <person name="Nakayama T."/>
            <person name="Obornik M."/>
            <person name="Reyes-Prieto A."/>
            <person name="Armbrust E.V."/>
            <person name="Aves S.J."/>
            <person name="Beiko R.G."/>
            <person name="Coutinho P."/>
            <person name="Dacks J.B."/>
            <person name="Durnford D.G."/>
            <person name="Fast N.M."/>
            <person name="Green B.R."/>
            <person name="Grisdale C.J."/>
            <person name="Hempel F."/>
            <person name="Henrissat B."/>
            <person name="Hoppner M.P."/>
            <person name="Ishida K."/>
            <person name="Kim E."/>
            <person name="Koreny L."/>
            <person name="Kroth P.G."/>
            <person name="Liu Y."/>
            <person name="Malik S.B."/>
            <person name="Maier U.G."/>
            <person name="McRose D."/>
            <person name="Mock T."/>
            <person name="Neilson J.A."/>
            <person name="Onodera N.T."/>
            <person name="Poole A.M."/>
            <person name="Pritham E.J."/>
            <person name="Richards T.A."/>
            <person name="Rocap G."/>
            <person name="Roy S.W."/>
            <person name="Sarai C."/>
            <person name="Schaack S."/>
            <person name="Shirato S."/>
            <person name="Slamovits C.H."/>
            <person name="Spencer D.F."/>
            <person name="Suzuki S."/>
            <person name="Worden A.Z."/>
            <person name="Zauner S."/>
            <person name="Barry K."/>
            <person name="Bell C."/>
            <person name="Bharti A.K."/>
            <person name="Crow J.A."/>
            <person name="Grimwood J."/>
            <person name="Kramer R."/>
            <person name="Lindquist E."/>
            <person name="Lucas S."/>
            <person name="Salamov A."/>
            <person name="McFadden G.I."/>
            <person name="Lane C.E."/>
            <person name="Keeling P.J."/>
            <person name="Gray M.W."/>
            <person name="Grigoriev I.V."/>
            <person name="Archibald J.M."/>
        </authorList>
    </citation>
    <scope>NUCLEOTIDE SEQUENCE</scope>
    <source>
        <strain evidence="3 5">CCMP2712</strain>
    </source>
</reference>
<dbReference type="SMART" id="SM00239">
    <property type="entry name" value="C2"/>
    <property type="match status" value="3"/>
</dbReference>
<evidence type="ECO:0000313" key="4">
    <source>
        <dbReference type="EnsemblProtists" id="EKX45186"/>
    </source>
</evidence>
<evidence type="ECO:0000259" key="2">
    <source>
        <dbReference type="PROSITE" id="PS50004"/>
    </source>
</evidence>
<dbReference type="AlphaFoldDB" id="L1J9I1"/>
<dbReference type="GeneID" id="17301889"/>
<reference evidence="5" key="2">
    <citation type="submission" date="2012-11" db="EMBL/GenBank/DDBJ databases">
        <authorList>
            <person name="Kuo A."/>
            <person name="Curtis B.A."/>
            <person name="Tanifuji G."/>
            <person name="Burki F."/>
            <person name="Gruber A."/>
            <person name="Irimia M."/>
            <person name="Maruyama S."/>
            <person name="Arias M.C."/>
            <person name="Ball S.G."/>
            <person name="Gile G.H."/>
            <person name="Hirakawa Y."/>
            <person name="Hopkins J.F."/>
            <person name="Rensing S.A."/>
            <person name="Schmutz J."/>
            <person name="Symeonidi A."/>
            <person name="Elias M."/>
            <person name="Eveleigh R.J."/>
            <person name="Herman E.K."/>
            <person name="Klute M.J."/>
            <person name="Nakayama T."/>
            <person name="Obornik M."/>
            <person name="Reyes-Prieto A."/>
            <person name="Armbrust E.V."/>
            <person name="Aves S.J."/>
            <person name="Beiko R.G."/>
            <person name="Coutinho P."/>
            <person name="Dacks J.B."/>
            <person name="Durnford D.G."/>
            <person name="Fast N.M."/>
            <person name="Green B.R."/>
            <person name="Grisdale C."/>
            <person name="Hempe F."/>
            <person name="Henrissat B."/>
            <person name="Hoppner M.P."/>
            <person name="Ishida K.-I."/>
            <person name="Kim E."/>
            <person name="Koreny L."/>
            <person name="Kroth P.G."/>
            <person name="Liu Y."/>
            <person name="Malik S.-B."/>
            <person name="Maier U.G."/>
            <person name="McRose D."/>
            <person name="Mock T."/>
            <person name="Neilson J.A."/>
            <person name="Onodera N.T."/>
            <person name="Poole A.M."/>
            <person name="Pritham E.J."/>
            <person name="Richards T.A."/>
            <person name="Rocap G."/>
            <person name="Roy S.W."/>
            <person name="Sarai C."/>
            <person name="Schaack S."/>
            <person name="Shirato S."/>
            <person name="Slamovits C.H."/>
            <person name="Spencer D.F."/>
            <person name="Suzuki S."/>
            <person name="Worden A.Z."/>
            <person name="Zauner S."/>
            <person name="Barry K."/>
            <person name="Bell C."/>
            <person name="Bharti A.K."/>
            <person name="Crow J.A."/>
            <person name="Grimwood J."/>
            <person name="Kramer R."/>
            <person name="Lindquist E."/>
            <person name="Lucas S."/>
            <person name="Salamov A."/>
            <person name="McFadden G.I."/>
            <person name="Lane C.E."/>
            <person name="Keeling P.J."/>
            <person name="Gray M.W."/>
            <person name="Grigoriev I.V."/>
            <person name="Archibald J.M."/>
        </authorList>
    </citation>
    <scope>NUCLEOTIDE SEQUENCE</scope>
    <source>
        <strain evidence="5">CCMP2712</strain>
    </source>
</reference>
<dbReference type="CDD" id="cd00030">
    <property type="entry name" value="C2"/>
    <property type="match status" value="1"/>
</dbReference>
<dbReference type="Proteomes" id="UP000011087">
    <property type="component" value="Unassembled WGS sequence"/>
</dbReference>
<feature type="domain" description="C2" evidence="2">
    <location>
        <begin position="571"/>
        <end position="688"/>
    </location>
</feature>
<dbReference type="Pfam" id="PF00168">
    <property type="entry name" value="C2"/>
    <property type="match status" value="3"/>
</dbReference>
<feature type="region of interest" description="Disordered" evidence="1">
    <location>
        <begin position="1156"/>
        <end position="1183"/>
    </location>
</feature>
<evidence type="ECO:0000256" key="1">
    <source>
        <dbReference type="SAM" id="MobiDB-lite"/>
    </source>
</evidence>
<evidence type="ECO:0000313" key="5">
    <source>
        <dbReference type="Proteomes" id="UP000011087"/>
    </source>
</evidence>
<dbReference type="EnsemblProtists" id="EKX45186">
    <property type="protein sequence ID" value="EKX45186"/>
    <property type="gene ID" value="GUITHDRAFT_108829"/>
</dbReference>
<dbReference type="InterPro" id="IPR035892">
    <property type="entry name" value="C2_domain_sf"/>
</dbReference>
<accession>L1J9I1</accession>
<organism evidence="3">
    <name type="scientific">Guillardia theta (strain CCMP2712)</name>
    <name type="common">Cryptophyte</name>
    <dbReference type="NCBI Taxonomy" id="905079"/>
    <lineage>
        <taxon>Eukaryota</taxon>
        <taxon>Cryptophyceae</taxon>
        <taxon>Pyrenomonadales</taxon>
        <taxon>Geminigeraceae</taxon>
        <taxon>Guillardia</taxon>
    </lineage>
</organism>
<evidence type="ECO:0000313" key="3">
    <source>
        <dbReference type="EMBL" id="EKX45186.1"/>
    </source>
</evidence>
<keyword evidence="5" id="KW-1185">Reference proteome</keyword>
<name>L1J9I1_GUITC</name>
<dbReference type="Gene3D" id="2.60.40.150">
    <property type="entry name" value="C2 domain"/>
    <property type="match status" value="3"/>
</dbReference>
<dbReference type="PaxDb" id="55529-EKX45186"/>
<sequence>MSRMREEVKAARGIGGGGEKDSIIEMLPGKIVMLNKNEYSVEDAESFELSSWMIDERYSKKNKLVLVNPARFEHVSFFFQSMDVAEQWRHILRGGKAGETLSNSVQVILALRSSGGITEFGLPTRKQHTTWGVNNREVNWVMILSASNIPIPEDLKPAELFFSLHSQDHHFNTEREQFLGCPLWFESFEFTMQEDDSISIILWKWNSTYKDDMIGSLRLPVSTIAQDFQDVHSVVNGLHFAHSNASICDSFAGSRRYALSKGNGEKLEDKYGETAHVTLCCRVMNITTITNIPSYIWNEHSLVQIKVYDRAGLVKGKYEISPEFCKMVEKKISIGYLQQIGRIIISFPGQGSTEIKSEDLLEYVGECNSGLEQVQYMLDFGFAKDKDASRTEEPTIHFLLEYSSDRTTENALKCEFREILSRVCKYSIAIKIKICDWDHFSDQSVPILVLNAGKKTIHKTLDEAYASSSSREYILEADVYQEFRIFLIETAKELRAIGSVRISMADILYSILVNDGADVVQDEIFMTFKLSERSKSQDQLSEPSQCSPCIKIAFKLFNAAKLLFGIQEFMPLGKSKGNKKREEIQTNTRKNLKINVIQCCNQPMLMSRDTLLHCRVHIGNECAFETKKQQSTRDRTVWNESFIKDVNSSERILIQVIQSNSNGNILILGEAAIDVSDVELYLSKNGNLSQQDQTIGLKLLGLNGMELKSKEKLSSYLDVSVQFDPVPSRAKNGRAEEIIAPDDPSSPSSGLMQHQDGTHDVVFDMSVIACKNIPLVPFGSKIYVQVECGDDRKYTKSRIYREEILFNETFRFLLKNNSDCLVATIVCKPQNNVHYEIGKVQIDKAAVYESIQVKQGLLSSQQHTFNQSVIRESNENVKERSIMLLGHQYPAWKAFEVRNEKNESIMGETGEPTQVLINLAAHNSTSHQQSGARPSSPKDTPVAVNVTFAEDIVPFVLDNDLLNGWKLEVLHTIAQVLNEPQDRFDIASVYISDCINVRLLIRPTWMIQNYNANDKALALAESLISQARHPSSYLRQIHPTISDCEMLGDFNHFQIDDFVSSHDLVDSDTSRTIEHDSSSISSALGLLEFEESRVEADDRRGSAGQGSKPIKSLKHKDSSKNEWLKRLAEICKQNRESRTRETFFLFWCDVTTFVNSSTRRSGPAVNASNSRSEADGDNQAYHDGNRGFETSRWMMAKCSECKIFKRRERLNSSGKCPRCARNS</sequence>
<protein>
    <recommendedName>
        <fullName evidence="2">C2 domain-containing protein</fullName>
    </recommendedName>
</protein>
<feature type="compositionally biased region" description="Polar residues" evidence="1">
    <location>
        <begin position="1156"/>
        <end position="1171"/>
    </location>
</feature>
<dbReference type="KEGG" id="gtt:GUITHDRAFT_108829"/>
<dbReference type="RefSeq" id="XP_005832166.1">
    <property type="nucleotide sequence ID" value="XM_005832109.1"/>
</dbReference>
<feature type="domain" description="C2" evidence="2">
    <location>
        <begin position="119"/>
        <end position="235"/>
    </location>
</feature>
<feature type="region of interest" description="Disordered" evidence="1">
    <location>
        <begin position="1095"/>
        <end position="1116"/>
    </location>
</feature>